<dbReference type="InterPro" id="IPR000835">
    <property type="entry name" value="HTH_MarR-typ"/>
</dbReference>
<name>A0A9D1DKR1_9FIRM</name>
<accession>A0A9D1DKR1</accession>
<dbReference type="Gene3D" id="1.10.10.10">
    <property type="entry name" value="Winged helix-like DNA-binding domain superfamily/Winged helix DNA-binding domain"/>
    <property type="match status" value="1"/>
</dbReference>
<dbReference type="Pfam" id="PF01047">
    <property type="entry name" value="MarR"/>
    <property type="match status" value="1"/>
</dbReference>
<dbReference type="InterPro" id="IPR039422">
    <property type="entry name" value="MarR/SlyA-like"/>
</dbReference>
<dbReference type="PROSITE" id="PS50995">
    <property type="entry name" value="HTH_MARR_2"/>
    <property type="match status" value="1"/>
</dbReference>
<evidence type="ECO:0000259" key="1">
    <source>
        <dbReference type="PROSITE" id="PS50995"/>
    </source>
</evidence>
<dbReference type="SUPFAM" id="SSF46785">
    <property type="entry name" value="Winged helix' DNA-binding domain"/>
    <property type="match status" value="1"/>
</dbReference>
<dbReference type="Proteomes" id="UP000824238">
    <property type="component" value="Unassembled WGS sequence"/>
</dbReference>
<evidence type="ECO:0000313" key="3">
    <source>
        <dbReference type="Proteomes" id="UP000824238"/>
    </source>
</evidence>
<feature type="domain" description="HTH marR-type" evidence="1">
    <location>
        <begin position="18"/>
        <end position="151"/>
    </location>
</feature>
<reference evidence="2" key="2">
    <citation type="journal article" date="2021" name="PeerJ">
        <title>Extensive microbial diversity within the chicken gut microbiome revealed by metagenomics and culture.</title>
        <authorList>
            <person name="Gilroy R."/>
            <person name="Ravi A."/>
            <person name="Getino M."/>
            <person name="Pursley I."/>
            <person name="Horton D.L."/>
            <person name="Alikhan N.F."/>
            <person name="Baker D."/>
            <person name="Gharbi K."/>
            <person name="Hall N."/>
            <person name="Watson M."/>
            <person name="Adriaenssens E.M."/>
            <person name="Foster-Nyarko E."/>
            <person name="Jarju S."/>
            <person name="Secka A."/>
            <person name="Antonio M."/>
            <person name="Oren A."/>
            <person name="Chaudhuri R.R."/>
            <person name="La Ragione R."/>
            <person name="Hildebrand F."/>
            <person name="Pallen M.J."/>
        </authorList>
    </citation>
    <scope>NUCLEOTIDE SEQUENCE</scope>
    <source>
        <strain evidence="2">ChiGjej3B3-7149</strain>
    </source>
</reference>
<dbReference type="GO" id="GO:0003700">
    <property type="term" value="F:DNA-binding transcription factor activity"/>
    <property type="evidence" value="ECO:0007669"/>
    <property type="project" value="InterPro"/>
</dbReference>
<sequence length="168" mass="19731">MPPLEYRLLEQNLSGKSDELLLYFIYLSQERLASSFEDFFRKNYNWSPNQTRVMCYLKFQRIISMSELASLVHSSRQHMTQIVDSLVKLDLAERKYDPQNRRAVYVQPTVTGLKRLDTGERRFISHLQRAISKLPAEERQKTIEAIRTVSVFLGNINIEIDDKADVIF</sequence>
<proteinExistence type="predicted"/>
<organism evidence="2 3">
    <name type="scientific">Candidatus Scatomorpha intestinigallinarum</name>
    <dbReference type="NCBI Taxonomy" id="2840923"/>
    <lineage>
        <taxon>Bacteria</taxon>
        <taxon>Bacillati</taxon>
        <taxon>Bacillota</taxon>
        <taxon>Clostridia</taxon>
        <taxon>Eubacteriales</taxon>
        <taxon>Candidatus Scatomorpha</taxon>
    </lineage>
</organism>
<dbReference type="InterPro" id="IPR036390">
    <property type="entry name" value="WH_DNA-bd_sf"/>
</dbReference>
<reference evidence="2" key="1">
    <citation type="submission" date="2020-10" db="EMBL/GenBank/DDBJ databases">
        <authorList>
            <person name="Gilroy R."/>
        </authorList>
    </citation>
    <scope>NUCLEOTIDE SEQUENCE</scope>
    <source>
        <strain evidence="2">ChiGjej3B3-7149</strain>
    </source>
</reference>
<dbReference type="GO" id="GO:0006950">
    <property type="term" value="P:response to stress"/>
    <property type="evidence" value="ECO:0007669"/>
    <property type="project" value="TreeGrafter"/>
</dbReference>
<evidence type="ECO:0000313" key="2">
    <source>
        <dbReference type="EMBL" id="HIR54626.1"/>
    </source>
</evidence>
<comment type="caution">
    <text evidence="2">The sequence shown here is derived from an EMBL/GenBank/DDBJ whole genome shotgun (WGS) entry which is preliminary data.</text>
</comment>
<dbReference type="AlphaFoldDB" id="A0A9D1DKR1"/>
<dbReference type="SMART" id="SM00347">
    <property type="entry name" value="HTH_MARR"/>
    <property type="match status" value="1"/>
</dbReference>
<protein>
    <submittedName>
        <fullName evidence="2">MarR family transcriptional regulator</fullName>
    </submittedName>
</protein>
<dbReference type="PANTHER" id="PTHR33164:SF96">
    <property type="entry name" value="MARR-FAMILY TRANSCRIPTIONAL REGULATOR"/>
    <property type="match status" value="1"/>
</dbReference>
<dbReference type="PANTHER" id="PTHR33164">
    <property type="entry name" value="TRANSCRIPTIONAL REGULATOR, MARR FAMILY"/>
    <property type="match status" value="1"/>
</dbReference>
<gene>
    <name evidence="2" type="ORF">IAD36_03360</name>
</gene>
<dbReference type="InterPro" id="IPR036388">
    <property type="entry name" value="WH-like_DNA-bd_sf"/>
</dbReference>
<dbReference type="EMBL" id="DVHH01000083">
    <property type="protein sequence ID" value="HIR54626.1"/>
    <property type="molecule type" value="Genomic_DNA"/>
</dbReference>